<comment type="function">
    <text evidence="8">Component of the SRB8-11 complex. The SRB8-11 complex is a regulatory module of the Mediator complex which is itself involved in regulation of basal and activated RNA polymerase II-dependent transcription. The SRB8-11 complex may be involved in the transcriptional repression of a subset of genes regulated by Mediator. It may inhibit the association of the Mediator complex with RNA polymerase II to form the holoenzyme complex.</text>
</comment>
<evidence type="ECO:0000256" key="5">
    <source>
        <dbReference type="ARBA" id="ARBA00023159"/>
    </source>
</evidence>
<feature type="compositionally biased region" description="Low complexity" evidence="9">
    <location>
        <begin position="386"/>
        <end position="407"/>
    </location>
</feature>
<organism evidence="11 12">
    <name type="scientific">Malassezia vespertilionis</name>
    <dbReference type="NCBI Taxonomy" id="2020962"/>
    <lineage>
        <taxon>Eukaryota</taxon>
        <taxon>Fungi</taxon>
        <taxon>Dikarya</taxon>
        <taxon>Basidiomycota</taxon>
        <taxon>Ustilaginomycotina</taxon>
        <taxon>Malasseziomycetes</taxon>
        <taxon>Malasseziales</taxon>
        <taxon>Malasseziaceae</taxon>
        <taxon>Malassezia</taxon>
    </lineage>
</organism>
<evidence type="ECO:0000256" key="6">
    <source>
        <dbReference type="ARBA" id="ARBA00023163"/>
    </source>
</evidence>
<dbReference type="EMBL" id="KZ454991">
    <property type="protein sequence ID" value="PKI83390.1"/>
    <property type="molecule type" value="Genomic_DNA"/>
</dbReference>
<evidence type="ECO:0000256" key="4">
    <source>
        <dbReference type="ARBA" id="ARBA00023015"/>
    </source>
</evidence>
<keyword evidence="3 8" id="KW-0678">Repressor</keyword>
<evidence type="ECO:0000256" key="7">
    <source>
        <dbReference type="ARBA" id="ARBA00023242"/>
    </source>
</evidence>
<dbReference type="GO" id="GO:0006357">
    <property type="term" value="P:regulation of transcription by RNA polymerase II"/>
    <property type="evidence" value="ECO:0007669"/>
    <property type="project" value="InterPro"/>
</dbReference>
<keyword evidence="5 8" id="KW-0010">Activator</keyword>
<dbReference type="Proteomes" id="UP000232875">
    <property type="component" value="Unassembled WGS sequence"/>
</dbReference>
<evidence type="ECO:0000313" key="12">
    <source>
        <dbReference type="Proteomes" id="UP000232875"/>
    </source>
</evidence>
<comment type="subunit">
    <text evidence="8">Component of the SRB8-11 complex, which itself associates with the Mediator complex.</text>
</comment>
<evidence type="ECO:0000256" key="2">
    <source>
        <dbReference type="ARBA" id="ARBA00009354"/>
    </source>
</evidence>
<reference evidence="11 12" key="1">
    <citation type="submission" date="2017-10" db="EMBL/GenBank/DDBJ databases">
        <title>A novel species of cold-tolerant Malassezia isolated from bats.</title>
        <authorList>
            <person name="Lorch J.M."/>
            <person name="Palmer J.M."/>
            <person name="Vanderwolf K.J."/>
            <person name="Schmidt K.Z."/>
            <person name="Verant M.L."/>
            <person name="Weller T.J."/>
            <person name="Blehert D.S."/>
        </authorList>
    </citation>
    <scope>NUCLEOTIDE SEQUENCE [LARGE SCALE GENOMIC DNA]</scope>
    <source>
        <strain evidence="11 12">NWHC:44797-103</strain>
    </source>
</reference>
<evidence type="ECO:0000313" key="11">
    <source>
        <dbReference type="EMBL" id="PKI83390.1"/>
    </source>
</evidence>
<dbReference type="GO" id="GO:0003712">
    <property type="term" value="F:transcription coregulator activity"/>
    <property type="evidence" value="ECO:0007669"/>
    <property type="project" value="InterPro"/>
</dbReference>
<dbReference type="GO" id="GO:0016592">
    <property type="term" value="C:mediator complex"/>
    <property type="evidence" value="ECO:0007669"/>
    <property type="project" value="InterPro"/>
</dbReference>
<dbReference type="Pfam" id="PF06333">
    <property type="entry name" value="Med13_C"/>
    <property type="match status" value="1"/>
</dbReference>
<gene>
    <name evidence="11" type="ORF">MVES_002592</name>
</gene>
<evidence type="ECO:0000256" key="3">
    <source>
        <dbReference type="ARBA" id="ARBA00022491"/>
    </source>
</evidence>
<keyword evidence="7 8" id="KW-0539">Nucleus</keyword>
<keyword evidence="4 8" id="KW-0805">Transcription regulation</keyword>
<evidence type="ECO:0000256" key="1">
    <source>
        <dbReference type="ARBA" id="ARBA00004123"/>
    </source>
</evidence>
<evidence type="ECO:0000256" key="9">
    <source>
        <dbReference type="SAM" id="MobiDB-lite"/>
    </source>
</evidence>
<feature type="region of interest" description="Disordered" evidence="9">
    <location>
        <begin position="461"/>
        <end position="493"/>
    </location>
</feature>
<dbReference type="STRING" id="2020962.A0A2N1JA09"/>
<proteinExistence type="inferred from homology"/>
<feature type="region of interest" description="Disordered" evidence="9">
    <location>
        <begin position="386"/>
        <end position="422"/>
    </location>
</feature>
<comment type="similarity">
    <text evidence="2 8">Belongs to the Mediator complex subunit 13 family.</text>
</comment>
<keyword evidence="12" id="KW-1185">Reference proteome</keyword>
<protein>
    <recommendedName>
        <fullName evidence="8">Mediator of RNA polymerase II transcription subunit 13</fullName>
    </recommendedName>
    <alternativeName>
        <fullName evidence="8">Mediator complex subunit 13</fullName>
    </alternativeName>
</protein>
<evidence type="ECO:0000256" key="8">
    <source>
        <dbReference type="RuleBase" id="RU364134"/>
    </source>
</evidence>
<comment type="subcellular location">
    <subcellularLocation>
        <location evidence="1 8">Nucleus</location>
    </subcellularLocation>
</comment>
<dbReference type="AlphaFoldDB" id="A0A2N1JA09"/>
<sequence>MGSHAGKSELGGGEMHVRCAFASAHISSRVRQVEYCVLRPAEKPGGPDLLAGAARALQAAQMQLHAGLEGENAPCNALKLLEQTWLYAIESTPTFPSAPASLWVFGAHDPLDHAGLRETERGTLTAPQDGLEHSTAQHAYFLRAIENAIADMRTADPHAERGVRCGAGVLLVESTPLRLLEFHAHTTLDTLVVRMDAHSVPWMPLAMQYDPDRPCSAPPVRPGESQLVLLPTLVHATYLDVFPGAISQNTRLADALAPVFAQRAAHDTMRVMVRIPVQHPPAMPMDTMDMGLDTATGTLAVTLLWPAALCLCLPAPPAPKEREPLGALCTLSVAALLRAMHRAPSAPLEAAESVVRSHSPRDEEEDVFQGIGQLTEDDFRFFGEPVDAAAAPPPVQAHAPAASHASPLGSPHETPIFAAPTPRASKYDVHGKLYTPLLSRKRRASGELALERRVVPRISPYMPADTPQVPVHSPLLDASESGSGSEKSEKSDAPALPFVSRAVALVRLQCSTWVAHQGALQARPCSGTRLEWAAHGAPRPIERDQCAPAAWGPLESVCVAVANPVPRFLLGCQRAVVQVCPTALDAWATLGLEPVGGPKRICVCAVLLGDMDPLAVRQWLTGLEHAYVRLRMGTLCASSAVLAWQDGQLVNTANGTPTVLANAWGAKHAADTRAICLLHAPDTASLDAAEHLYKQYRAAPSVHAAHAVLALPRDFVQPAWRQDFRAQARIARVIYDAVPRAGRAIAHTLALAPGYYAACKYLRAECAMQLAWPPPLQNVLQHGAVLHVAYDVVPQDACSMVRVVGIDDRAQCTFVQTWASQGTRADVRRIWEMVRAQMRTAPQVAWNSVVCRFGAMPMAESEAWAVLGTERKRDAALLDTLIACVERGAPLHMPAQEKNTLAAPLHAVFPTERMVLGAKGEQLLALQTAYVAQESTGAWTVHLLHAFFTAQERALDGYMHDLVLHLGALQYLATARWPLEAPLLPWHVAVLAAA</sequence>
<keyword evidence="6 8" id="KW-0804">Transcription</keyword>
<name>A0A2N1JA09_9BASI</name>
<dbReference type="InterPro" id="IPR009401">
    <property type="entry name" value="Med13_C"/>
</dbReference>
<dbReference type="OrthoDB" id="103819at2759"/>
<accession>A0A2N1JA09</accession>
<evidence type="ECO:0000259" key="10">
    <source>
        <dbReference type="Pfam" id="PF06333"/>
    </source>
</evidence>
<feature type="domain" description="Mediator complex subunit Med13 C-terminal" evidence="10">
    <location>
        <begin position="766"/>
        <end position="894"/>
    </location>
</feature>